<evidence type="ECO:0000313" key="5">
    <source>
        <dbReference type="EMBL" id="SBV95545.1"/>
    </source>
</evidence>
<proteinExistence type="predicted"/>
<evidence type="ECO:0000259" key="4">
    <source>
        <dbReference type="PROSITE" id="PS01124"/>
    </source>
</evidence>
<evidence type="ECO:0000256" key="2">
    <source>
        <dbReference type="ARBA" id="ARBA00023125"/>
    </source>
</evidence>
<feature type="domain" description="HTH araC/xylS-type" evidence="4">
    <location>
        <begin position="187"/>
        <end position="286"/>
    </location>
</feature>
<dbReference type="InterPro" id="IPR009057">
    <property type="entry name" value="Homeodomain-like_sf"/>
</dbReference>
<evidence type="ECO:0000256" key="3">
    <source>
        <dbReference type="ARBA" id="ARBA00023163"/>
    </source>
</evidence>
<keyword evidence="3" id="KW-0804">Transcription</keyword>
<accession>A0A212J8L4</accession>
<organism evidence="5">
    <name type="scientific">uncultured Dysgonomonas sp</name>
    <dbReference type="NCBI Taxonomy" id="206096"/>
    <lineage>
        <taxon>Bacteria</taxon>
        <taxon>Pseudomonadati</taxon>
        <taxon>Bacteroidota</taxon>
        <taxon>Bacteroidia</taxon>
        <taxon>Bacteroidales</taxon>
        <taxon>Dysgonomonadaceae</taxon>
        <taxon>Dysgonomonas</taxon>
        <taxon>environmental samples</taxon>
    </lineage>
</organism>
<dbReference type="RefSeq" id="WP_296939359.1">
    <property type="nucleotide sequence ID" value="NZ_LT599032.1"/>
</dbReference>
<dbReference type="AlphaFoldDB" id="A0A212J8L4"/>
<dbReference type="SMART" id="SM00342">
    <property type="entry name" value="HTH_ARAC"/>
    <property type="match status" value="1"/>
</dbReference>
<dbReference type="Pfam" id="PF12833">
    <property type="entry name" value="HTH_18"/>
    <property type="match status" value="1"/>
</dbReference>
<dbReference type="PRINTS" id="PR00032">
    <property type="entry name" value="HTHARAC"/>
</dbReference>
<dbReference type="Gene3D" id="1.10.10.60">
    <property type="entry name" value="Homeodomain-like"/>
    <property type="match status" value="2"/>
</dbReference>
<dbReference type="InterPro" id="IPR018060">
    <property type="entry name" value="HTH_AraC"/>
</dbReference>
<dbReference type="PROSITE" id="PS01124">
    <property type="entry name" value="HTH_ARAC_FAMILY_2"/>
    <property type="match status" value="1"/>
</dbReference>
<protein>
    <recommendedName>
        <fullName evidence="4">HTH araC/xylS-type domain-containing protein</fullName>
    </recommendedName>
</protein>
<name>A0A212J8L4_9BACT</name>
<dbReference type="PANTHER" id="PTHR43280">
    <property type="entry name" value="ARAC-FAMILY TRANSCRIPTIONAL REGULATOR"/>
    <property type="match status" value="1"/>
</dbReference>
<dbReference type="EMBL" id="FLUM01000001">
    <property type="protein sequence ID" value="SBV95545.1"/>
    <property type="molecule type" value="Genomic_DNA"/>
</dbReference>
<dbReference type="InterPro" id="IPR018062">
    <property type="entry name" value="HTH_AraC-typ_CS"/>
</dbReference>
<dbReference type="SUPFAM" id="SSF46689">
    <property type="entry name" value="Homeodomain-like"/>
    <property type="match status" value="1"/>
</dbReference>
<dbReference type="PANTHER" id="PTHR43280:SF27">
    <property type="entry name" value="TRANSCRIPTIONAL REGULATOR MTLR"/>
    <property type="match status" value="1"/>
</dbReference>
<dbReference type="GO" id="GO:0043565">
    <property type="term" value="F:sequence-specific DNA binding"/>
    <property type="evidence" value="ECO:0007669"/>
    <property type="project" value="InterPro"/>
</dbReference>
<dbReference type="PROSITE" id="PS00041">
    <property type="entry name" value="HTH_ARAC_FAMILY_1"/>
    <property type="match status" value="1"/>
</dbReference>
<evidence type="ECO:0000256" key="1">
    <source>
        <dbReference type="ARBA" id="ARBA00023015"/>
    </source>
</evidence>
<keyword evidence="2" id="KW-0238">DNA-binding</keyword>
<keyword evidence="1" id="KW-0805">Transcription regulation</keyword>
<gene>
    <name evidence="5" type="ORF">KL86DYS1_11419</name>
</gene>
<sequence length="294" mass="33876">MKNAILRELTPLSKEDCFTIFSRIKKEFTYPIHTHIEYELNYIENAKGARRVVGDSIESIDDMELTLITGSNLSHAWLNGKCRTKEIKEITIQFHPDLIDKDLLQRNQFKSMKVLFENAKKGVTFSKDTILKVRSRLLDLASRRDGGHSVLNLFSILYDLSLSTNIIILSSSSFADYDFSSDSINIDKVYKYLQDNYNKPLRHKNVAGLLNMSETAFSRFVKRSTGGRNYVDLLNDIRLGYACRMLIDTTNNVAEICFACGFNNLSNFNRVFRKKKNCTPSEFRENYQGTRILL</sequence>
<reference evidence="5" key="1">
    <citation type="submission" date="2016-04" db="EMBL/GenBank/DDBJ databases">
        <authorList>
            <person name="Evans L.H."/>
            <person name="Alamgir A."/>
            <person name="Owens N."/>
            <person name="Weber N.D."/>
            <person name="Virtaneva K."/>
            <person name="Barbian K."/>
            <person name="Babar A."/>
            <person name="Rosenke K."/>
        </authorList>
    </citation>
    <scope>NUCLEOTIDE SEQUENCE</scope>
    <source>
        <strain evidence="5">86-1</strain>
    </source>
</reference>
<dbReference type="GO" id="GO:0003700">
    <property type="term" value="F:DNA-binding transcription factor activity"/>
    <property type="evidence" value="ECO:0007669"/>
    <property type="project" value="InterPro"/>
</dbReference>
<dbReference type="InterPro" id="IPR020449">
    <property type="entry name" value="Tscrpt_reg_AraC-type_HTH"/>
</dbReference>